<dbReference type="NCBIfam" id="TIGR00254">
    <property type="entry name" value="GGDEF"/>
    <property type="match status" value="1"/>
</dbReference>
<dbReference type="InterPro" id="IPR050469">
    <property type="entry name" value="Diguanylate_Cyclase"/>
</dbReference>
<dbReference type="InterPro" id="IPR003607">
    <property type="entry name" value="HD/PDEase_dom"/>
</dbReference>
<feature type="transmembrane region" description="Helical" evidence="1">
    <location>
        <begin position="132"/>
        <end position="151"/>
    </location>
</feature>
<dbReference type="InterPro" id="IPR037522">
    <property type="entry name" value="HD_GYP_dom"/>
</dbReference>
<evidence type="ECO:0000313" key="4">
    <source>
        <dbReference type="EMBL" id="GEA33844.1"/>
    </source>
</evidence>
<dbReference type="CDD" id="cd01949">
    <property type="entry name" value="GGDEF"/>
    <property type="match status" value="1"/>
</dbReference>
<evidence type="ECO:0000256" key="1">
    <source>
        <dbReference type="SAM" id="Phobius"/>
    </source>
</evidence>
<feature type="transmembrane region" description="Helical" evidence="1">
    <location>
        <begin position="12"/>
        <end position="36"/>
    </location>
</feature>
<evidence type="ECO:0000259" key="2">
    <source>
        <dbReference type="PROSITE" id="PS50887"/>
    </source>
</evidence>
<gene>
    <name evidence="4" type="ORF">CDIOL_47670</name>
</gene>
<dbReference type="GO" id="GO:0043709">
    <property type="term" value="P:cell adhesion involved in single-species biofilm formation"/>
    <property type="evidence" value="ECO:0007669"/>
    <property type="project" value="TreeGrafter"/>
</dbReference>
<dbReference type="Pfam" id="PF00990">
    <property type="entry name" value="GGDEF"/>
    <property type="match status" value="1"/>
</dbReference>
<reference evidence="4 5" key="1">
    <citation type="submission" date="2019-06" db="EMBL/GenBank/DDBJ databases">
        <title>Draft genome sequence of Clostridium diolis DSM 15410.</title>
        <authorList>
            <person name="Kobayashi H."/>
            <person name="Tanizawa Y."/>
            <person name="Tohno M."/>
        </authorList>
    </citation>
    <scope>NUCLEOTIDE SEQUENCE [LARGE SCALE GENOMIC DNA]</scope>
    <source>
        <strain evidence="4 5">DSM 15410</strain>
    </source>
</reference>
<dbReference type="InterPro" id="IPR043128">
    <property type="entry name" value="Rev_trsase/Diguanyl_cyclase"/>
</dbReference>
<dbReference type="GO" id="GO:0052621">
    <property type="term" value="F:diguanylate cyclase activity"/>
    <property type="evidence" value="ECO:0007669"/>
    <property type="project" value="TreeGrafter"/>
</dbReference>
<dbReference type="Gene3D" id="1.10.3210.10">
    <property type="entry name" value="Hypothetical protein af1432"/>
    <property type="match status" value="1"/>
</dbReference>
<accession>A0AAV3W9W9</accession>
<dbReference type="FunFam" id="3.30.70.270:FF:000001">
    <property type="entry name" value="Diguanylate cyclase domain protein"/>
    <property type="match status" value="1"/>
</dbReference>
<organism evidence="4 5">
    <name type="scientific">Clostridium diolis</name>
    <dbReference type="NCBI Taxonomy" id="223919"/>
    <lineage>
        <taxon>Bacteria</taxon>
        <taxon>Bacillati</taxon>
        <taxon>Bacillota</taxon>
        <taxon>Clostridia</taxon>
        <taxon>Eubacteriales</taxon>
        <taxon>Clostridiaceae</taxon>
        <taxon>Clostridium</taxon>
    </lineage>
</organism>
<dbReference type="CDD" id="cd00077">
    <property type="entry name" value="HDc"/>
    <property type="match status" value="1"/>
</dbReference>
<dbReference type="InterPro" id="IPR029787">
    <property type="entry name" value="Nucleotide_cyclase"/>
</dbReference>
<name>A0AAV3W9W9_9CLOT</name>
<dbReference type="Pfam" id="PF13487">
    <property type="entry name" value="HD_5"/>
    <property type="match status" value="1"/>
</dbReference>
<dbReference type="PROSITE" id="PS51832">
    <property type="entry name" value="HD_GYP"/>
    <property type="match status" value="1"/>
</dbReference>
<dbReference type="PROSITE" id="PS50887">
    <property type="entry name" value="GGDEF"/>
    <property type="match status" value="1"/>
</dbReference>
<evidence type="ECO:0000259" key="3">
    <source>
        <dbReference type="PROSITE" id="PS51832"/>
    </source>
</evidence>
<dbReference type="Gene3D" id="3.30.70.270">
    <property type="match status" value="1"/>
</dbReference>
<dbReference type="GO" id="GO:1902201">
    <property type="term" value="P:negative regulation of bacterial-type flagellum-dependent cell motility"/>
    <property type="evidence" value="ECO:0007669"/>
    <property type="project" value="TreeGrafter"/>
</dbReference>
<keyword evidence="5" id="KW-1185">Reference proteome</keyword>
<dbReference type="Proteomes" id="UP000325212">
    <property type="component" value="Unassembled WGS sequence"/>
</dbReference>
<protein>
    <submittedName>
        <fullName evidence="4">Diguanylate cyclase</fullName>
    </submittedName>
</protein>
<dbReference type="SUPFAM" id="SSF109604">
    <property type="entry name" value="HD-domain/PDEase-like"/>
    <property type="match status" value="1"/>
</dbReference>
<keyword evidence="1" id="KW-1133">Transmembrane helix</keyword>
<feature type="transmembrane region" description="Helical" evidence="1">
    <location>
        <begin position="163"/>
        <end position="180"/>
    </location>
</feature>
<dbReference type="SMART" id="SM00471">
    <property type="entry name" value="HDc"/>
    <property type="match status" value="1"/>
</dbReference>
<keyword evidence="1" id="KW-0812">Transmembrane</keyword>
<feature type="domain" description="HD-GYP" evidence="3">
    <location>
        <begin position="371"/>
        <end position="566"/>
    </location>
</feature>
<dbReference type="GO" id="GO:0005886">
    <property type="term" value="C:plasma membrane"/>
    <property type="evidence" value="ECO:0007669"/>
    <property type="project" value="TreeGrafter"/>
</dbReference>
<dbReference type="SMART" id="SM00267">
    <property type="entry name" value="GGDEF"/>
    <property type="match status" value="1"/>
</dbReference>
<dbReference type="AlphaFoldDB" id="A0AAV3W9W9"/>
<dbReference type="InterPro" id="IPR000160">
    <property type="entry name" value="GGDEF_dom"/>
</dbReference>
<dbReference type="RefSeq" id="WP_039772018.1">
    <property type="nucleotide sequence ID" value="NZ_BJLA01000027.1"/>
</dbReference>
<sequence>MKRVKDDKKKQVNDIISVVKLSSLLFVGIILCREFIKNTNSQVWEISYYYQYVFLCAPLMIITLVYCAWTFSIKNKIRWRHGTIFNKIEIAVFIIVFSIIVFICGVNESQYKFLYLFIIITTTIQYGMKQGIIVSCISSLIILAMDIFMEPNVIVNTYFENDLILAGVFILTAWPLGFYVKIEAEHIKKLEELINIDGLTELYNHRYFCDSLAEKVKNGDRNSKPVSMIFIDIDYFKQYNDTHGHQKGDYVLRRIGEIIKSNIGEEDIAARYGGEEFSIILPDANEEEAIQVAENLRKKIECARFYGEESQPKGKVTVSIGVSVYPYKARNDIELIKSADDALYRAKFFNKNRVEAYTSILDEIKKNIDEKDIELVASIKTLISVINAKDRYTYGHVERVVVYSRMIADKLKLSKREKEILIYGAYMHDIGKININKEVLMKKMRLTDEEWELLKQHPANGVEIIKSVDSLKDIIPLIISHHERYDGNGYPNKLKGKEIPYLARILTVVDSFDAMTSNRPYNTRKTYEEAAEELEKCSGTQFDPEISAAFIEIVRKNDGEAFIEGVSDIGEIHI</sequence>
<dbReference type="EMBL" id="BJLA01000027">
    <property type="protein sequence ID" value="GEA33844.1"/>
    <property type="molecule type" value="Genomic_DNA"/>
</dbReference>
<comment type="caution">
    <text evidence="4">The sequence shown here is derived from an EMBL/GenBank/DDBJ whole genome shotgun (WGS) entry which is preliminary data.</text>
</comment>
<feature type="domain" description="GGDEF" evidence="2">
    <location>
        <begin position="224"/>
        <end position="359"/>
    </location>
</feature>
<dbReference type="PANTHER" id="PTHR45138">
    <property type="entry name" value="REGULATORY COMPONENTS OF SENSORY TRANSDUCTION SYSTEM"/>
    <property type="match status" value="1"/>
</dbReference>
<proteinExistence type="predicted"/>
<dbReference type="SUPFAM" id="SSF55073">
    <property type="entry name" value="Nucleotide cyclase"/>
    <property type="match status" value="1"/>
</dbReference>
<feature type="transmembrane region" description="Helical" evidence="1">
    <location>
        <begin position="84"/>
        <end position="103"/>
    </location>
</feature>
<feature type="transmembrane region" description="Helical" evidence="1">
    <location>
        <begin position="48"/>
        <end position="72"/>
    </location>
</feature>
<keyword evidence="1" id="KW-0472">Membrane</keyword>
<evidence type="ECO:0000313" key="5">
    <source>
        <dbReference type="Proteomes" id="UP000325212"/>
    </source>
</evidence>
<dbReference type="PANTHER" id="PTHR45138:SF9">
    <property type="entry name" value="DIGUANYLATE CYCLASE DGCM-RELATED"/>
    <property type="match status" value="1"/>
</dbReference>